<dbReference type="STRING" id="650164.K5WP86"/>
<keyword evidence="4" id="KW-1185">Reference proteome</keyword>
<evidence type="ECO:0000313" key="4">
    <source>
        <dbReference type="Proteomes" id="UP000008370"/>
    </source>
</evidence>
<gene>
    <name evidence="3" type="ORF">PHACADRAFT_111660</name>
</gene>
<dbReference type="GeneID" id="18907641"/>
<dbReference type="AlphaFoldDB" id="K5WP86"/>
<organism evidence="3 4">
    <name type="scientific">Phanerochaete carnosa (strain HHB-10118-sp)</name>
    <name type="common">White-rot fungus</name>
    <name type="synonym">Peniophora carnosa</name>
    <dbReference type="NCBI Taxonomy" id="650164"/>
    <lineage>
        <taxon>Eukaryota</taxon>
        <taxon>Fungi</taxon>
        <taxon>Dikarya</taxon>
        <taxon>Basidiomycota</taxon>
        <taxon>Agaricomycotina</taxon>
        <taxon>Agaricomycetes</taxon>
        <taxon>Polyporales</taxon>
        <taxon>Phanerochaetaceae</taxon>
        <taxon>Phanerochaete</taxon>
    </lineage>
</organism>
<dbReference type="EMBL" id="JH930468">
    <property type="protein sequence ID" value="EKM61270.1"/>
    <property type="molecule type" value="Genomic_DNA"/>
</dbReference>
<protein>
    <submittedName>
        <fullName evidence="3">Uncharacterized protein</fullName>
    </submittedName>
</protein>
<dbReference type="InParanoid" id="K5WP86"/>
<evidence type="ECO:0000259" key="1">
    <source>
        <dbReference type="Pfam" id="PF13391"/>
    </source>
</evidence>
<dbReference type="OrthoDB" id="2142759at2759"/>
<dbReference type="HOGENOM" id="CLU_055165_2_0_1"/>
<dbReference type="RefSeq" id="XP_007390697.1">
    <property type="nucleotide sequence ID" value="XM_007390635.1"/>
</dbReference>
<evidence type="ECO:0000259" key="2">
    <source>
        <dbReference type="Pfam" id="PF25324"/>
    </source>
</evidence>
<evidence type="ECO:0000313" key="3">
    <source>
        <dbReference type="EMBL" id="EKM61270.1"/>
    </source>
</evidence>
<name>K5WP86_PHACS</name>
<accession>K5WP86</accession>
<dbReference type="Pfam" id="PF25324">
    <property type="entry name" value="DUF7881"/>
    <property type="match status" value="1"/>
</dbReference>
<feature type="domain" description="DUF7881" evidence="2">
    <location>
        <begin position="8"/>
        <end position="82"/>
    </location>
</feature>
<reference evidence="3 4" key="1">
    <citation type="journal article" date="2012" name="BMC Genomics">
        <title>Comparative genomics of the white-rot fungi, Phanerochaete carnosa and P. chrysosporium, to elucidate the genetic basis of the distinct wood types they colonize.</title>
        <authorList>
            <person name="Suzuki H."/>
            <person name="MacDonald J."/>
            <person name="Syed K."/>
            <person name="Salamov A."/>
            <person name="Hori C."/>
            <person name="Aerts A."/>
            <person name="Henrissat B."/>
            <person name="Wiebenga A."/>
            <person name="vanKuyk P.A."/>
            <person name="Barry K."/>
            <person name="Lindquist E."/>
            <person name="LaButti K."/>
            <person name="Lapidus A."/>
            <person name="Lucas S."/>
            <person name="Coutinho P."/>
            <person name="Gong Y."/>
            <person name="Samejima M."/>
            <person name="Mahadevan R."/>
            <person name="Abou-Zaid M."/>
            <person name="de Vries R.P."/>
            <person name="Igarashi K."/>
            <person name="Yadav J.S."/>
            <person name="Grigoriev I.V."/>
            <person name="Master E.R."/>
        </authorList>
    </citation>
    <scope>NUCLEOTIDE SEQUENCE [LARGE SCALE GENOMIC DNA]</scope>
    <source>
        <strain evidence="3 4">HHB-10118-sp</strain>
    </source>
</reference>
<dbReference type="Pfam" id="PF13391">
    <property type="entry name" value="HNH_2"/>
    <property type="match status" value="1"/>
</dbReference>
<sequence>MNGDRAAYRNVYIYDASDNERLLGGLHQNGSVTDATFLDMLDLLLVTHFPIRIQDRFSCREVRRNERPLEPGIYDVYCRGPIKLSDEPWLPRLVSPQDSHPETTFSDSVRARDGKCVISGVADRSGVEAAHIFPRDNEDYWLAHDLARCITDAEGRAAAAKLSSAQNGLALLAHIRQLWDQYLISVNPDDNHKVVVFALDTDSLDGRTLDPACRDPADPHRASDALLRWHYRQAVLANVRGTGEPVFGDATSGTDVLSEIEHAPYAKERFQMEIAARLRGFGNDD</sequence>
<dbReference type="InterPro" id="IPR057203">
    <property type="entry name" value="DUF7881"/>
</dbReference>
<dbReference type="Proteomes" id="UP000008370">
    <property type="component" value="Unassembled WGS sequence"/>
</dbReference>
<dbReference type="KEGG" id="pco:PHACADRAFT_111660"/>
<dbReference type="InterPro" id="IPR003615">
    <property type="entry name" value="HNH_nuc"/>
</dbReference>
<feature type="domain" description="HNH nuclease" evidence="1">
    <location>
        <begin position="116"/>
        <end position="187"/>
    </location>
</feature>
<proteinExistence type="predicted"/>